<dbReference type="PANTHER" id="PTHR37422">
    <property type="entry name" value="TEICHURONIC ACID BIOSYNTHESIS PROTEIN TUAE"/>
    <property type="match status" value="1"/>
</dbReference>
<evidence type="ECO:0000256" key="2">
    <source>
        <dbReference type="ARBA" id="ARBA00022692"/>
    </source>
</evidence>
<feature type="transmembrane region" description="Helical" evidence="5">
    <location>
        <begin position="91"/>
        <end position="112"/>
    </location>
</feature>
<feature type="transmembrane region" description="Helical" evidence="5">
    <location>
        <begin position="252"/>
        <end position="271"/>
    </location>
</feature>
<feature type="transmembrane region" description="Helical" evidence="5">
    <location>
        <begin position="7"/>
        <end position="26"/>
    </location>
</feature>
<feature type="transmembrane region" description="Helical" evidence="5">
    <location>
        <begin position="222"/>
        <end position="240"/>
    </location>
</feature>
<dbReference type="InterPro" id="IPR051533">
    <property type="entry name" value="WaaL-like"/>
</dbReference>
<name>A0A1Y6CLQ1_9BACT</name>
<feature type="transmembrane region" description="Helical" evidence="5">
    <location>
        <begin position="163"/>
        <end position="190"/>
    </location>
</feature>
<proteinExistence type="predicted"/>
<protein>
    <submittedName>
        <fullName evidence="7">O-Antigen ligase</fullName>
    </submittedName>
</protein>
<evidence type="ECO:0000313" key="7">
    <source>
        <dbReference type="EMBL" id="SMF75324.1"/>
    </source>
</evidence>
<keyword evidence="7" id="KW-0436">Ligase</keyword>
<evidence type="ECO:0000256" key="1">
    <source>
        <dbReference type="ARBA" id="ARBA00004141"/>
    </source>
</evidence>
<dbReference type="GO" id="GO:0016874">
    <property type="term" value="F:ligase activity"/>
    <property type="evidence" value="ECO:0007669"/>
    <property type="project" value="UniProtKB-KW"/>
</dbReference>
<dbReference type="OrthoDB" id="9806320at2"/>
<feature type="domain" description="O-antigen ligase-related" evidence="6">
    <location>
        <begin position="203"/>
        <end position="359"/>
    </location>
</feature>
<keyword evidence="3 5" id="KW-1133">Transmembrane helix</keyword>
<feature type="transmembrane region" description="Helical" evidence="5">
    <location>
        <begin position="124"/>
        <end position="143"/>
    </location>
</feature>
<evidence type="ECO:0000313" key="8">
    <source>
        <dbReference type="Proteomes" id="UP000192907"/>
    </source>
</evidence>
<gene>
    <name evidence="7" type="ORF">SAMN06296036_12911</name>
</gene>
<evidence type="ECO:0000259" key="6">
    <source>
        <dbReference type="Pfam" id="PF04932"/>
    </source>
</evidence>
<comment type="subcellular location">
    <subcellularLocation>
        <location evidence="1">Membrane</location>
        <topology evidence="1">Multi-pass membrane protein</topology>
    </subcellularLocation>
</comment>
<feature type="transmembrane region" description="Helical" evidence="5">
    <location>
        <begin position="32"/>
        <end position="55"/>
    </location>
</feature>
<keyword evidence="4 5" id="KW-0472">Membrane</keyword>
<organism evidence="7 8">
    <name type="scientific">Pseudobacteriovorax antillogorgiicola</name>
    <dbReference type="NCBI Taxonomy" id="1513793"/>
    <lineage>
        <taxon>Bacteria</taxon>
        <taxon>Pseudomonadati</taxon>
        <taxon>Bdellovibrionota</taxon>
        <taxon>Oligoflexia</taxon>
        <taxon>Oligoflexales</taxon>
        <taxon>Pseudobacteriovoracaceae</taxon>
        <taxon>Pseudobacteriovorax</taxon>
    </lineage>
</organism>
<feature type="transmembrane region" description="Helical" evidence="5">
    <location>
        <begin position="62"/>
        <end position="85"/>
    </location>
</feature>
<dbReference type="STRING" id="1513793.SAMN06296036_12911"/>
<keyword evidence="8" id="KW-1185">Reference proteome</keyword>
<dbReference type="EMBL" id="FWZT01000029">
    <property type="protein sequence ID" value="SMF75324.1"/>
    <property type="molecule type" value="Genomic_DNA"/>
</dbReference>
<evidence type="ECO:0000256" key="4">
    <source>
        <dbReference type="ARBA" id="ARBA00023136"/>
    </source>
</evidence>
<dbReference type="PANTHER" id="PTHR37422:SF13">
    <property type="entry name" value="LIPOPOLYSACCHARIDE BIOSYNTHESIS PROTEIN PA4999-RELATED"/>
    <property type="match status" value="1"/>
</dbReference>
<dbReference type="Proteomes" id="UP000192907">
    <property type="component" value="Unassembled WGS sequence"/>
</dbReference>
<sequence>MYNALEMRYMSPMTIFLIIGYLLVLLRGPLSFWFGGLSNFIVLLGFLVPALVFTIRKLNWKVSLNGTVVSAFLFNLYILILAALGDEPIRSFLGLMLFNYYFILFYFIHLAQCNNLSRLSDIKYVIWFILVVLAAFSSVEIIFDFPLSTFRQYRNPPPLDRIYAPFRISSSIGSTLPFGVVMSYVCIYFFNRLLYRYSSANTIALIISIFLVLGTYSRGAQGTVITGLIIASFIRFIIGVNSPGLLKLKLSGFYLFGVTIGSLSLLGHAFLPKALTQRIYNIFNWTTETSNVNRFGSWKGVIGTLENWQDWLFGRSLGTYGNALSYFDLPVGVTLKTVTESYYLKILAETGLLGLFLFMCIIISAGYHTYRSYCLSNNIETKVLASFCFSALFAHGIELLFLQSLESTSVGFIFMYTLAISSSISSKAEYEAKYGG</sequence>
<reference evidence="8" key="1">
    <citation type="submission" date="2017-04" db="EMBL/GenBank/DDBJ databases">
        <authorList>
            <person name="Varghese N."/>
            <person name="Submissions S."/>
        </authorList>
    </citation>
    <scope>NUCLEOTIDE SEQUENCE [LARGE SCALE GENOMIC DNA]</scope>
    <source>
        <strain evidence="8">RKEM611</strain>
    </source>
</reference>
<dbReference type="InterPro" id="IPR007016">
    <property type="entry name" value="O-antigen_ligase-rel_domated"/>
</dbReference>
<dbReference type="Pfam" id="PF04932">
    <property type="entry name" value="Wzy_C"/>
    <property type="match status" value="1"/>
</dbReference>
<dbReference type="GO" id="GO:0016020">
    <property type="term" value="C:membrane"/>
    <property type="evidence" value="ECO:0007669"/>
    <property type="project" value="UniProtKB-SubCell"/>
</dbReference>
<dbReference type="AlphaFoldDB" id="A0A1Y6CLQ1"/>
<accession>A0A1Y6CLQ1</accession>
<evidence type="ECO:0000256" key="3">
    <source>
        <dbReference type="ARBA" id="ARBA00022989"/>
    </source>
</evidence>
<evidence type="ECO:0000256" key="5">
    <source>
        <dbReference type="SAM" id="Phobius"/>
    </source>
</evidence>
<feature type="transmembrane region" description="Helical" evidence="5">
    <location>
        <begin position="351"/>
        <end position="370"/>
    </location>
</feature>
<keyword evidence="2 5" id="KW-0812">Transmembrane</keyword>
<feature type="transmembrane region" description="Helical" evidence="5">
    <location>
        <begin position="197"/>
        <end position="216"/>
    </location>
</feature>
<feature type="transmembrane region" description="Helical" evidence="5">
    <location>
        <begin position="382"/>
        <end position="402"/>
    </location>
</feature>